<name>A0ABV9NKL0_9GAMM</name>
<evidence type="ECO:0000313" key="3">
    <source>
        <dbReference type="Proteomes" id="UP001595892"/>
    </source>
</evidence>
<reference evidence="3" key="1">
    <citation type="journal article" date="2019" name="Int. J. Syst. Evol. Microbiol.">
        <title>The Global Catalogue of Microorganisms (GCM) 10K type strain sequencing project: providing services to taxonomists for standard genome sequencing and annotation.</title>
        <authorList>
            <consortium name="The Broad Institute Genomics Platform"/>
            <consortium name="The Broad Institute Genome Sequencing Center for Infectious Disease"/>
            <person name="Wu L."/>
            <person name="Ma J."/>
        </authorList>
    </citation>
    <scope>NUCLEOTIDE SEQUENCE [LARGE SCALE GENOMIC DNA]</scope>
    <source>
        <strain evidence="3">CGMCC 1.13574</strain>
    </source>
</reference>
<dbReference type="EMBL" id="JBHSGG010000007">
    <property type="protein sequence ID" value="MFC4727273.1"/>
    <property type="molecule type" value="Genomic_DNA"/>
</dbReference>
<evidence type="ECO:0000256" key="1">
    <source>
        <dbReference type="SAM" id="MobiDB-lite"/>
    </source>
</evidence>
<feature type="region of interest" description="Disordered" evidence="1">
    <location>
        <begin position="1"/>
        <end position="26"/>
    </location>
</feature>
<proteinExistence type="predicted"/>
<organism evidence="2 3">
    <name type="scientific">Coralloluteibacterium thermophilum</name>
    <dbReference type="NCBI Taxonomy" id="2707049"/>
    <lineage>
        <taxon>Bacteria</taxon>
        <taxon>Pseudomonadati</taxon>
        <taxon>Pseudomonadota</taxon>
        <taxon>Gammaproteobacteria</taxon>
        <taxon>Lysobacterales</taxon>
        <taxon>Lysobacteraceae</taxon>
        <taxon>Coralloluteibacterium</taxon>
    </lineage>
</organism>
<accession>A0ABV9NKL0</accession>
<keyword evidence="3" id="KW-1185">Reference proteome</keyword>
<evidence type="ECO:0000313" key="2">
    <source>
        <dbReference type="EMBL" id="MFC4727273.1"/>
    </source>
</evidence>
<sequence>MTMNTRPKSYMTDAERERRRAGGMSENAMLIAESRAADRAGDEEAAWAWLALAQLPAHSLAYLRDRHGADFIRARGFQTANADAAYGPGWLDRARPGAHPG</sequence>
<protein>
    <submittedName>
        <fullName evidence="2">Uncharacterized protein</fullName>
    </submittedName>
</protein>
<dbReference type="Proteomes" id="UP001595892">
    <property type="component" value="Unassembled WGS sequence"/>
</dbReference>
<gene>
    <name evidence="2" type="ORF">ACFO3Q_03705</name>
</gene>
<dbReference type="RefSeq" id="WP_377003295.1">
    <property type="nucleotide sequence ID" value="NZ_JBHSGG010000007.1"/>
</dbReference>
<comment type="caution">
    <text evidence="2">The sequence shown here is derived from an EMBL/GenBank/DDBJ whole genome shotgun (WGS) entry which is preliminary data.</text>
</comment>